<gene>
    <name evidence="1" type="ORF">GCM10007989_03850</name>
</gene>
<evidence type="ECO:0000313" key="1">
    <source>
        <dbReference type="EMBL" id="GHA12606.1"/>
    </source>
</evidence>
<accession>A0A918RVD0</accession>
<dbReference type="Proteomes" id="UP000646579">
    <property type="component" value="Unassembled WGS sequence"/>
</dbReference>
<evidence type="ECO:0000313" key="2">
    <source>
        <dbReference type="Proteomes" id="UP000646579"/>
    </source>
</evidence>
<protein>
    <submittedName>
        <fullName evidence="1">Uncharacterized protein</fullName>
    </submittedName>
</protein>
<organism evidence="1 2">
    <name type="scientific">Devosia pacifica</name>
    <dbReference type="NCBI Taxonomy" id="1335967"/>
    <lineage>
        <taxon>Bacteria</taxon>
        <taxon>Pseudomonadati</taxon>
        <taxon>Pseudomonadota</taxon>
        <taxon>Alphaproteobacteria</taxon>
        <taxon>Hyphomicrobiales</taxon>
        <taxon>Devosiaceae</taxon>
        <taxon>Devosia</taxon>
    </lineage>
</organism>
<reference evidence="1" key="1">
    <citation type="journal article" date="2014" name="Int. J. Syst. Evol. Microbiol.">
        <title>Complete genome sequence of Corynebacterium casei LMG S-19264T (=DSM 44701T), isolated from a smear-ripened cheese.</title>
        <authorList>
            <consortium name="US DOE Joint Genome Institute (JGI-PGF)"/>
            <person name="Walter F."/>
            <person name="Albersmeier A."/>
            <person name="Kalinowski J."/>
            <person name="Ruckert C."/>
        </authorList>
    </citation>
    <scope>NUCLEOTIDE SEQUENCE</scope>
    <source>
        <strain evidence="1">KCTC 32437</strain>
    </source>
</reference>
<comment type="caution">
    <text evidence="1">The sequence shown here is derived from an EMBL/GenBank/DDBJ whole genome shotgun (WGS) entry which is preliminary data.</text>
</comment>
<proteinExistence type="predicted"/>
<dbReference type="AlphaFoldDB" id="A0A918RVD0"/>
<keyword evidence="2" id="KW-1185">Reference proteome</keyword>
<dbReference type="EMBL" id="BMZE01000001">
    <property type="protein sequence ID" value="GHA12606.1"/>
    <property type="molecule type" value="Genomic_DNA"/>
</dbReference>
<name>A0A918RVD0_9HYPH</name>
<dbReference type="RefSeq" id="WP_189422858.1">
    <property type="nucleotide sequence ID" value="NZ_BMZE01000001.1"/>
</dbReference>
<sequence>MTAPQPALAVALHDPQGKLAGPIETHAETLSQLFSTVAVNLSTATSEKVVAALANIKATRLTRHKPEESAIGRFRRESIALVLDQPSVFYTDLDHLLRWIEADIGSLSRTLSSKPNADMLVIGRSERAFSAEPERLQQTERLVNHVHALITGEQYDLMFAMRRMTADVARMIVETSKVDSLANDAEWPLRARALGFRVEYTECDALYYRTLEDYGRLADTLDDDPLQWIRRIEFAAQHAAAMREFL</sequence>
<reference evidence="1" key="2">
    <citation type="submission" date="2020-09" db="EMBL/GenBank/DDBJ databases">
        <authorList>
            <person name="Sun Q."/>
            <person name="Kim S."/>
        </authorList>
    </citation>
    <scope>NUCLEOTIDE SEQUENCE</scope>
    <source>
        <strain evidence="1">KCTC 32437</strain>
    </source>
</reference>